<dbReference type="EMBL" id="PXYT01000016">
    <property type="protein sequence ID" value="PSR29403.1"/>
    <property type="molecule type" value="Genomic_DNA"/>
</dbReference>
<comment type="caution">
    <text evidence="1">The sequence shown here is derived from an EMBL/GenBank/DDBJ whole genome shotgun (WGS) entry which is preliminary data.</text>
</comment>
<name>A0A2T2X4G7_9FIRM</name>
<sequence length="177" mass="19535">MTFLANSPGSKTRCWWAKSVLLSRNRGLDSVASFSSIVANLTENMPCLPFSQVMLIALVPLSMTVGIHCPNPGLRMASEGSMPPNFLLGSVVRVECERLFRCPPAPSEEDLDFRQPGNEDRTALAQVVLEKRRINMSVIGACVSGNLFQFMQILPEGRASRKNIAWVGNNQSKIKIR</sequence>
<evidence type="ECO:0000313" key="1">
    <source>
        <dbReference type="EMBL" id="PSR29403.1"/>
    </source>
</evidence>
<proteinExistence type="predicted"/>
<accession>A0A2T2X4G7</accession>
<organism evidence="1 2">
    <name type="scientific">Sulfobacillus benefaciens</name>
    <dbReference type="NCBI Taxonomy" id="453960"/>
    <lineage>
        <taxon>Bacteria</taxon>
        <taxon>Bacillati</taxon>
        <taxon>Bacillota</taxon>
        <taxon>Clostridia</taxon>
        <taxon>Eubacteriales</taxon>
        <taxon>Clostridiales Family XVII. Incertae Sedis</taxon>
        <taxon>Sulfobacillus</taxon>
    </lineage>
</organism>
<evidence type="ECO:0000313" key="2">
    <source>
        <dbReference type="Proteomes" id="UP000242699"/>
    </source>
</evidence>
<dbReference type="Proteomes" id="UP000242699">
    <property type="component" value="Unassembled WGS sequence"/>
</dbReference>
<gene>
    <name evidence="1" type="ORF">C7B43_08675</name>
</gene>
<dbReference type="AlphaFoldDB" id="A0A2T2X4G7"/>
<protein>
    <submittedName>
        <fullName evidence="1">Uncharacterized protein</fullName>
    </submittedName>
</protein>
<reference evidence="1 2" key="1">
    <citation type="journal article" date="2014" name="BMC Genomics">
        <title>Comparison of environmental and isolate Sulfobacillus genomes reveals diverse carbon, sulfur, nitrogen, and hydrogen metabolisms.</title>
        <authorList>
            <person name="Justice N.B."/>
            <person name="Norman A."/>
            <person name="Brown C.T."/>
            <person name="Singh A."/>
            <person name="Thomas B.C."/>
            <person name="Banfield J.F."/>
        </authorList>
    </citation>
    <scope>NUCLEOTIDE SEQUENCE [LARGE SCALE GENOMIC DNA]</scope>
    <source>
        <strain evidence="1">AMDSBA1</strain>
    </source>
</reference>